<keyword evidence="1" id="KW-1185">Reference proteome</keyword>
<accession>A0A0N5BCN8</accession>
<name>A0A0N5BCN8_STREA</name>
<dbReference type="STRING" id="174720.A0A0N5BCN8"/>
<dbReference type="AlphaFoldDB" id="A0A0N5BCN8"/>
<reference evidence="2" key="1">
    <citation type="submission" date="2017-02" db="UniProtKB">
        <authorList>
            <consortium name="WormBaseParasite"/>
        </authorList>
    </citation>
    <scope>IDENTIFICATION</scope>
</reference>
<evidence type="ECO:0000313" key="1">
    <source>
        <dbReference type="Proteomes" id="UP000046392"/>
    </source>
</evidence>
<dbReference type="WBParaSite" id="SPAL_0000378300.1">
    <property type="protein sequence ID" value="SPAL_0000378300.1"/>
    <property type="gene ID" value="SPAL_0000378300"/>
</dbReference>
<protein>
    <submittedName>
        <fullName evidence="2">ANF_receptor domain-containing protein</fullName>
    </submittedName>
</protein>
<dbReference type="Proteomes" id="UP000046392">
    <property type="component" value="Unplaced"/>
</dbReference>
<sequence length="227" mass="26216">MLSLTKTSARKDILNGLAVFYLPALLVRDEGPINSYYNQHLVSMDPNVKYTLTSTLENIVTLVDNDGHWARLDMAITSPRQNNYGIGNYITRFKNFALQIVGIRMDSVDMIDYTPLNNERRRQFINGLDNNIRVIVTQPGNFSQWHAFTQAYADGYVRLYPNRSLYDKPSALRKIKQNFSKNTKKFTKSFKTPSNNFIKYDNQSTFKNKHKPMQQFSTSSFLKSSKA</sequence>
<proteinExistence type="predicted"/>
<organism evidence="1 2">
    <name type="scientific">Strongyloides papillosus</name>
    <name type="common">Intestinal threadworm</name>
    <dbReference type="NCBI Taxonomy" id="174720"/>
    <lineage>
        <taxon>Eukaryota</taxon>
        <taxon>Metazoa</taxon>
        <taxon>Ecdysozoa</taxon>
        <taxon>Nematoda</taxon>
        <taxon>Chromadorea</taxon>
        <taxon>Rhabditida</taxon>
        <taxon>Tylenchina</taxon>
        <taxon>Panagrolaimomorpha</taxon>
        <taxon>Strongyloidoidea</taxon>
        <taxon>Strongyloididae</taxon>
        <taxon>Strongyloides</taxon>
    </lineage>
</organism>
<evidence type="ECO:0000313" key="2">
    <source>
        <dbReference type="WBParaSite" id="SPAL_0000378300.1"/>
    </source>
</evidence>